<dbReference type="KEGG" id="ela:UCREL1_3904"/>
<dbReference type="PANTHER" id="PTHR48022">
    <property type="entry name" value="PLASTIDIC GLUCOSE TRANSPORTER 4"/>
    <property type="match status" value="1"/>
</dbReference>
<keyword evidence="5 8" id="KW-1133">Transmembrane helix</keyword>
<dbReference type="GO" id="GO:0005351">
    <property type="term" value="F:carbohydrate:proton symporter activity"/>
    <property type="evidence" value="ECO:0007669"/>
    <property type="project" value="TreeGrafter"/>
</dbReference>
<evidence type="ECO:0000259" key="9">
    <source>
        <dbReference type="PROSITE" id="PS50850"/>
    </source>
</evidence>
<dbReference type="eggNOG" id="KOG0254">
    <property type="taxonomic scope" value="Eukaryota"/>
</dbReference>
<feature type="compositionally biased region" description="Basic and acidic residues" evidence="7">
    <location>
        <begin position="461"/>
        <end position="488"/>
    </location>
</feature>
<dbReference type="OMA" id="TYGTFKN"/>
<feature type="region of interest" description="Disordered" evidence="7">
    <location>
        <begin position="452"/>
        <end position="488"/>
    </location>
</feature>
<feature type="transmembrane region" description="Helical" evidence="8">
    <location>
        <begin position="286"/>
        <end position="304"/>
    </location>
</feature>
<dbReference type="PROSITE" id="PS50850">
    <property type="entry name" value="MFS"/>
    <property type="match status" value="1"/>
</dbReference>
<feature type="transmembrane region" description="Helical" evidence="8">
    <location>
        <begin position="142"/>
        <end position="163"/>
    </location>
</feature>
<comment type="similarity">
    <text evidence="2">Belongs to the major facilitator superfamily. Sugar transporter (TC 2.A.1.1) family.</text>
</comment>
<dbReference type="Gene3D" id="1.20.1250.20">
    <property type="entry name" value="MFS general substrate transporter like domains"/>
    <property type="match status" value="2"/>
</dbReference>
<feature type="domain" description="Major facilitator superfamily (MFS) profile" evidence="9">
    <location>
        <begin position="43"/>
        <end position="434"/>
    </location>
</feature>
<dbReference type="AlphaFoldDB" id="M7TGM0"/>
<accession>M7TGM0</accession>
<dbReference type="InterPro" id="IPR003663">
    <property type="entry name" value="Sugar/inositol_transpt"/>
</dbReference>
<dbReference type="EMBL" id="KB706136">
    <property type="protein sequence ID" value="EMR69086.1"/>
    <property type="molecule type" value="Genomic_DNA"/>
</dbReference>
<evidence type="ECO:0000256" key="5">
    <source>
        <dbReference type="ARBA" id="ARBA00022989"/>
    </source>
</evidence>
<feature type="transmembrane region" description="Helical" evidence="8">
    <location>
        <begin position="341"/>
        <end position="360"/>
    </location>
</feature>
<dbReference type="InterPro" id="IPR020846">
    <property type="entry name" value="MFS_dom"/>
</dbReference>
<evidence type="ECO:0000256" key="1">
    <source>
        <dbReference type="ARBA" id="ARBA00004141"/>
    </source>
</evidence>
<dbReference type="PRINTS" id="PR00171">
    <property type="entry name" value="SUGRTRNSPORT"/>
</dbReference>
<dbReference type="GO" id="GO:0016020">
    <property type="term" value="C:membrane"/>
    <property type="evidence" value="ECO:0007669"/>
    <property type="project" value="UniProtKB-SubCell"/>
</dbReference>
<evidence type="ECO:0000256" key="6">
    <source>
        <dbReference type="ARBA" id="ARBA00023136"/>
    </source>
</evidence>
<dbReference type="InterPro" id="IPR036259">
    <property type="entry name" value="MFS_trans_sf"/>
</dbReference>
<keyword evidence="11" id="KW-1185">Reference proteome</keyword>
<feature type="transmembrane region" description="Helical" evidence="8">
    <location>
        <begin position="411"/>
        <end position="430"/>
    </location>
</feature>
<evidence type="ECO:0000256" key="2">
    <source>
        <dbReference type="ARBA" id="ARBA00010992"/>
    </source>
</evidence>
<evidence type="ECO:0000256" key="8">
    <source>
        <dbReference type="SAM" id="Phobius"/>
    </source>
</evidence>
<feature type="transmembrane region" description="Helical" evidence="8">
    <location>
        <begin position="381"/>
        <end position="399"/>
    </location>
</feature>
<dbReference type="OrthoDB" id="6133115at2759"/>
<dbReference type="HOGENOM" id="CLU_001265_30_13_1"/>
<evidence type="ECO:0000256" key="3">
    <source>
        <dbReference type="ARBA" id="ARBA00022448"/>
    </source>
</evidence>
<keyword evidence="4 8" id="KW-0812">Transmembrane</keyword>
<evidence type="ECO:0000313" key="11">
    <source>
        <dbReference type="Proteomes" id="UP000012174"/>
    </source>
</evidence>
<dbReference type="PANTHER" id="PTHR48022:SF3">
    <property type="entry name" value="HEXOSE TRANSPORTER PROTEIN (AFU_ORTHOLOGUE AFUA_8G04480)-RELATED"/>
    <property type="match status" value="1"/>
</dbReference>
<evidence type="ECO:0000256" key="4">
    <source>
        <dbReference type="ARBA" id="ARBA00022692"/>
    </source>
</evidence>
<dbReference type="PROSITE" id="PS00216">
    <property type="entry name" value="SUGAR_TRANSPORT_1"/>
    <property type="match status" value="1"/>
</dbReference>
<dbReference type="Proteomes" id="UP000012174">
    <property type="component" value="Unassembled WGS sequence"/>
</dbReference>
<name>M7TGM0_EUTLA</name>
<sequence>MVMGISTSKRGPGHTVGSELSQVLPQSPKPWYRIPRLIKLNLCLLVPLFSSASDGYDGSMMNGLQTLPQWREYFGQPDGALLGLMNAVYPLGKVVALLCLPYITDRWGRRWPLLFGLVTCICFSILQGLAQSLDSFVVARALLGFFTAFLSQPSPILIAEVAYPTHRGKITALYNTFYYFGSIFAAWEEAHQLLAKYHAGGNVDSPLVQFEIQEIEQAIALEAEVMSSVSWTELIRTPANRKRTIITVIVGWFAQWNGIGVVSYYLTLVLNTIGITEAKDQTLINGLLQIFNWLVATFLGALMVDRLGRRTLFLASTAGMLASYIAWTGLTAFFVSSSSEAAGRAVVAFIFLYYFFYDIAWTPLLQAYPIEIYPYTLRARGLSVTYIFTFVGLIVGNQVNPIAMQHIQWKYYIVFCCLLALLLVLVWFLFPETKGHSLEEIRDVFEGKQDPETKLAQVELGSRKDETGEDVGDKHNKGSSDAEHVESI</sequence>
<feature type="transmembrane region" description="Helical" evidence="8">
    <location>
        <begin position="245"/>
        <end position="266"/>
    </location>
</feature>
<feature type="transmembrane region" description="Helical" evidence="8">
    <location>
        <begin position="311"/>
        <end position="335"/>
    </location>
</feature>
<dbReference type="InterPro" id="IPR005828">
    <property type="entry name" value="MFS_sugar_transport-like"/>
</dbReference>
<protein>
    <submittedName>
        <fullName evidence="10">Putative lactose permease protein</fullName>
    </submittedName>
</protein>
<keyword evidence="3" id="KW-0813">Transport</keyword>
<feature type="region of interest" description="Disordered" evidence="7">
    <location>
        <begin position="1"/>
        <end position="21"/>
    </location>
</feature>
<dbReference type="SUPFAM" id="SSF103473">
    <property type="entry name" value="MFS general substrate transporter"/>
    <property type="match status" value="1"/>
</dbReference>
<proteinExistence type="inferred from homology"/>
<organism evidence="10 11">
    <name type="scientific">Eutypa lata (strain UCR-EL1)</name>
    <name type="common">Grapevine dieback disease fungus</name>
    <name type="synonym">Eutypa armeniacae</name>
    <dbReference type="NCBI Taxonomy" id="1287681"/>
    <lineage>
        <taxon>Eukaryota</taxon>
        <taxon>Fungi</taxon>
        <taxon>Dikarya</taxon>
        <taxon>Ascomycota</taxon>
        <taxon>Pezizomycotina</taxon>
        <taxon>Sordariomycetes</taxon>
        <taxon>Xylariomycetidae</taxon>
        <taxon>Xylariales</taxon>
        <taxon>Diatrypaceae</taxon>
        <taxon>Eutypa</taxon>
    </lineage>
</organism>
<keyword evidence="6 8" id="KW-0472">Membrane</keyword>
<dbReference type="Pfam" id="PF00083">
    <property type="entry name" value="Sugar_tr"/>
    <property type="match status" value="2"/>
</dbReference>
<evidence type="ECO:0000313" key="10">
    <source>
        <dbReference type="EMBL" id="EMR69086.1"/>
    </source>
</evidence>
<evidence type="ECO:0000256" key="7">
    <source>
        <dbReference type="SAM" id="MobiDB-lite"/>
    </source>
</evidence>
<reference evidence="11" key="1">
    <citation type="journal article" date="2013" name="Genome Announc.">
        <title>Draft genome sequence of the grapevine dieback fungus Eutypa lata UCR-EL1.</title>
        <authorList>
            <person name="Blanco-Ulate B."/>
            <person name="Rolshausen P.E."/>
            <person name="Cantu D."/>
        </authorList>
    </citation>
    <scope>NUCLEOTIDE SEQUENCE [LARGE SCALE GENOMIC DNA]</scope>
    <source>
        <strain evidence="11">UCR-EL1</strain>
    </source>
</reference>
<comment type="subcellular location">
    <subcellularLocation>
        <location evidence="1">Membrane</location>
        <topology evidence="1">Multi-pass membrane protein</topology>
    </subcellularLocation>
</comment>
<dbReference type="InterPro" id="IPR050360">
    <property type="entry name" value="MFS_Sugar_Transporters"/>
</dbReference>
<gene>
    <name evidence="10" type="ORF">UCREL1_3904</name>
</gene>
<feature type="transmembrane region" description="Helical" evidence="8">
    <location>
        <begin position="111"/>
        <end position="130"/>
    </location>
</feature>
<dbReference type="InterPro" id="IPR005829">
    <property type="entry name" value="Sugar_transporter_CS"/>
</dbReference>